<sequence length="49" mass="5504">MKKKKLKLANELSIDKFRVAELKNPKIIIGGRNEEDNGGIVTADPARKR</sequence>
<gene>
    <name evidence="1" type="ORF">M0M44_11770</name>
</gene>
<reference evidence="1 2" key="1">
    <citation type="submission" date="2022-04" db="EMBL/GenBank/DDBJ databases">
        <authorList>
            <person name="Ra J.-S."/>
            <person name="Kim S.-B."/>
        </authorList>
    </citation>
    <scope>NUCLEOTIDE SEQUENCE [LARGE SCALE GENOMIC DNA]</scope>
    <source>
        <strain evidence="1 2">MMS21-Er5</strain>
    </source>
</reference>
<proteinExistence type="predicted"/>
<dbReference type="RefSeq" id="WP_248729937.1">
    <property type="nucleotide sequence ID" value="NZ_CP096829.1"/>
</dbReference>
<dbReference type="Proteomes" id="UP000829998">
    <property type="component" value="Chromosome"/>
</dbReference>
<evidence type="ECO:0000313" key="1">
    <source>
        <dbReference type="EMBL" id="UPZ17999.1"/>
    </source>
</evidence>
<keyword evidence="2" id="KW-1185">Reference proteome</keyword>
<organism evidence="1 2">
    <name type="scientific">Flavobacterium humidisoli</name>
    <dbReference type="NCBI Taxonomy" id="2937442"/>
    <lineage>
        <taxon>Bacteria</taxon>
        <taxon>Pseudomonadati</taxon>
        <taxon>Bacteroidota</taxon>
        <taxon>Flavobacteriia</taxon>
        <taxon>Flavobacteriales</taxon>
        <taxon>Flavobacteriaceae</taxon>
        <taxon>Flavobacterium</taxon>
    </lineage>
</organism>
<accession>A0ABY4M0L6</accession>
<evidence type="ECO:0000313" key="2">
    <source>
        <dbReference type="Proteomes" id="UP000829998"/>
    </source>
</evidence>
<protein>
    <submittedName>
        <fullName evidence="1">Uncharacterized protein</fullName>
    </submittedName>
</protein>
<name>A0ABY4M0L6_9FLAO</name>
<dbReference type="EMBL" id="CP096829">
    <property type="protein sequence ID" value="UPZ17999.1"/>
    <property type="molecule type" value="Genomic_DNA"/>
</dbReference>